<proteinExistence type="predicted"/>
<dbReference type="InterPro" id="IPR010064">
    <property type="entry name" value="HK97-gp10_tail"/>
</dbReference>
<keyword evidence="2" id="KW-1185">Reference proteome</keyword>
<protein>
    <submittedName>
        <fullName evidence="1">HK97 gp10 family phage protein</fullName>
    </submittedName>
</protein>
<sequence length="154" mass="17104">MPSTATLHPRIRTQLERTPDIAVAAAADAMERGAEEIVAMMKTLAPHDDGDLRDSIGWTWGDEPKGSLKIGTIRSGRNAGRQFATLKITFFVGAFYAHMVEFGTSPHAQPKMRRIHPGTSAQPFFYAAWRAKKAGFRRKIRTAVRKAIREALRG</sequence>
<dbReference type="EMBL" id="VFSV01000009">
    <property type="protein sequence ID" value="TRD21909.1"/>
    <property type="molecule type" value="Genomic_DNA"/>
</dbReference>
<reference evidence="1 2" key="1">
    <citation type="submission" date="2019-06" db="EMBL/GenBank/DDBJ databases">
        <title>Paenimaribius caenipelagi gen. nov., sp. nov., isolated from a tidal flat.</title>
        <authorList>
            <person name="Yoon J.-H."/>
        </authorList>
    </citation>
    <scope>NUCLEOTIDE SEQUENCE [LARGE SCALE GENOMIC DNA]</scope>
    <source>
        <strain evidence="1 2">JBTF-M29</strain>
    </source>
</reference>
<dbReference type="NCBIfam" id="TIGR01725">
    <property type="entry name" value="phge_HK97_gp10"/>
    <property type="match status" value="1"/>
</dbReference>
<dbReference type="Pfam" id="PF04883">
    <property type="entry name" value="HK97-gp10_like"/>
    <property type="match status" value="1"/>
</dbReference>
<dbReference type="AlphaFoldDB" id="A0A547Q699"/>
<gene>
    <name evidence="1" type="ORF">FEV53_07620</name>
</gene>
<dbReference type="RefSeq" id="WP_142834214.1">
    <property type="nucleotide sequence ID" value="NZ_VFSV01000009.1"/>
</dbReference>
<accession>A0A547Q699</accession>
<organism evidence="1 2">
    <name type="scientific">Palleronia caenipelagi</name>
    <dbReference type="NCBI Taxonomy" id="2489174"/>
    <lineage>
        <taxon>Bacteria</taxon>
        <taxon>Pseudomonadati</taxon>
        <taxon>Pseudomonadota</taxon>
        <taxon>Alphaproteobacteria</taxon>
        <taxon>Rhodobacterales</taxon>
        <taxon>Roseobacteraceae</taxon>
        <taxon>Palleronia</taxon>
    </lineage>
</organism>
<dbReference type="Proteomes" id="UP000318590">
    <property type="component" value="Unassembled WGS sequence"/>
</dbReference>
<comment type="caution">
    <text evidence="1">The sequence shown here is derived from an EMBL/GenBank/DDBJ whole genome shotgun (WGS) entry which is preliminary data.</text>
</comment>
<name>A0A547Q699_9RHOB</name>
<dbReference type="OrthoDB" id="8480914at2"/>
<evidence type="ECO:0000313" key="2">
    <source>
        <dbReference type="Proteomes" id="UP000318590"/>
    </source>
</evidence>
<evidence type="ECO:0000313" key="1">
    <source>
        <dbReference type="EMBL" id="TRD21909.1"/>
    </source>
</evidence>